<keyword evidence="1" id="KW-1133">Transmembrane helix</keyword>
<dbReference type="AlphaFoldDB" id="G9X079"/>
<name>G9X079_9FIRM</name>
<organism evidence="2 3">
    <name type="scientific">Peptoanaerobacter stomatis</name>
    <dbReference type="NCBI Taxonomy" id="796937"/>
    <lineage>
        <taxon>Bacteria</taxon>
        <taxon>Bacillati</taxon>
        <taxon>Bacillota</taxon>
        <taxon>Clostridia</taxon>
        <taxon>Peptostreptococcales</taxon>
        <taxon>Filifactoraceae</taxon>
        <taxon>Peptoanaerobacter</taxon>
    </lineage>
</organism>
<comment type="caution">
    <text evidence="2">The sequence shown here is derived from an EMBL/GenBank/DDBJ whole genome shotgun (WGS) entry which is preliminary data.</text>
</comment>
<evidence type="ECO:0008006" key="4">
    <source>
        <dbReference type="Google" id="ProtNLM"/>
    </source>
</evidence>
<dbReference type="Proteomes" id="UP000006437">
    <property type="component" value="Unassembled WGS sequence"/>
</dbReference>
<evidence type="ECO:0000256" key="1">
    <source>
        <dbReference type="SAM" id="Phobius"/>
    </source>
</evidence>
<keyword evidence="1" id="KW-0812">Transmembrane</keyword>
<dbReference type="BioCyc" id="EBAC796937-HMP:GMGH-238-MONOMER"/>
<feature type="transmembrane region" description="Helical" evidence="1">
    <location>
        <begin position="20"/>
        <end position="42"/>
    </location>
</feature>
<dbReference type="HOGENOM" id="CLU_396760_0_0_9"/>
<dbReference type="EMBL" id="AFZE01000012">
    <property type="protein sequence ID" value="EHL15499.1"/>
    <property type="molecule type" value="Genomic_DNA"/>
</dbReference>
<gene>
    <name evidence="2" type="ORF">HMPREF9629_00238</name>
</gene>
<protein>
    <recommendedName>
        <fullName evidence="4">Prepilin-type N-terminal cleavage/methylation domain-containing protein</fullName>
    </recommendedName>
</protein>
<evidence type="ECO:0000313" key="3">
    <source>
        <dbReference type="Proteomes" id="UP000006437"/>
    </source>
</evidence>
<reference evidence="2 3" key="1">
    <citation type="submission" date="2011-08" db="EMBL/GenBank/DDBJ databases">
        <title>The Genome Sequence of Eubacteriaceae bacterium ACC19a.</title>
        <authorList>
            <consortium name="The Broad Institute Genome Sequencing Platform"/>
            <person name="Earl A."/>
            <person name="Ward D."/>
            <person name="Feldgarden M."/>
            <person name="Gevers D."/>
            <person name="Sizova M."/>
            <person name="Hazen A."/>
            <person name="Epstein S."/>
            <person name="Young S.K."/>
            <person name="Zeng Q."/>
            <person name="Gargeya S."/>
            <person name="Fitzgerald M."/>
            <person name="Haas B."/>
            <person name="Abouelleil A."/>
            <person name="Alvarado L."/>
            <person name="Arachchi H.M."/>
            <person name="Berlin A."/>
            <person name="Brown A."/>
            <person name="Chapman S.B."/>
            <person name="Chen Z."/>
            <person name="Dunbar C."/>
            <person name="Freedman E."/>
            <person name="Gearin G."/>
            <person name="Gellesch M."/>
            <person name="Goldberg J."/>
            <person name="Griggs A."/>
            <person name="Gujja S."/>
            <person name="Heiman D."/>
            <person name="Howarth C."/>
            <person name="Larson L."/>
            <person name="Lui A."/>
            <person name="MacDonald P.J.P."/>
            <person name="Montmayeur A."/>
            <person name="Murphy C."/>
            <person name="Neiman D."/>
            <person name="Pearson M."/>
            <person name="Priest M."/>
            <person name="Roberts A."/>
            <person name="Saif S."/>
            <person name="Shea T."/>
            <person name="Shenoy N."/>
            <person name="Sisk P."/>
            <person name="Stolte C."/>
            <person name="Sykes S."/>
            <person name="Wortman J."/>
            <person name="Nusbaum C."/>
            <person name="Birren B."/>
        </authorList>
    </citation>
    <scope>NUCLEOTIDE SEQUENCE [LARGE SCALE GENOMIC DNA]</scope>
    <source>
        <strain evidence="2 3">ACC19a</strain>
    </source>
</reference>
<sequence>MLWGRMIINKFNRRNAMSLIELIVAIAIMSTVLISILTAMTVQLSMMSRGKEITVKSFDNQSEVEKAVDNVKNNPKFSALTTWKTTVGDYSALSNRSDSIATERISGKDVKLYKMKISDKGKSTSVYLSPSLAADEKYTVNLEAKNVDIFVNNDSTKQVALITGTPPKVTGKYTISGSNYYKSIYKWYASIPGIAEPQWPNDYEQIIRSVKDTELNKEASVELPDLKNYTNRHVMFSAQPTDGNGIRGTEVSSPKSVLIQGVEWRVGNFPWGDKNSNSVYDGFAVDKDVQLDYSMIDGNLDYNTLSVPIGDTGATDIKNSSLFVPRALSEGSNKYTSKIYGNVDIQKVYKNKYEKDIFTSKSIDWNVQKAIHFANKIISDNASIRIKTTDGQIVMYRFIEIDRLGKPVLNAGVPKLKEPSSGFKFENIYYPSRRYTNLGSEISTLDDVYLGAYGIGKGFIYLHPFSSVNAKNILLEAEEPITIYNSALALETLTGDDNTMNRQIILKSVKDISIKNNSRYTPSYIRGNSKTKSVIAFDTDKNISVENALFKNIDINLLSNAVLKGVSWDSANTLAVKDGKVLTLSKMPDGTKIKNNGNLYLGDTGAVQFANSMAEDLQKKLEIKLVPSAGNKISISTNYGRNTALADEFEESFVNGVWKDLGTGETNLEYKIEVIRNPRNIRDIKIHFDGNNTITLTPYKTDTNSSEYRLFIRDKYIKDKDNKEIVETTINGTI</sequence>
<proteinExistence type="predicted"/>
<keyword evidence="1" id="KW-0472">Membrane</keyword>
<evidence type="ECO:0000313" key="2">
    <source>
        <dbReference type="EMBL" id="EHL15499.1"/>
    </source>
</evidence>
<accession>G9X079</accession>
<dbReference type="RefSeq" id="WP_009524475.1">
    <property type="nucleotide sequence ID" value="NZ_JH414546.1"/>
</dbReference>